<accession>A0ABR7W7E5</accession>
<gene>
    <name evidence="2" type="ORF">IDF66_02920</name>
</gene>
<evidence type="ECO:0000256" key="1">
    <source>
        <dbReference type="SAM" id="MobiDB-lite"/>
    </source>
</evidence>
<comment type="caution">
    <text evidence="2">The sequence shown here is derived from an EMBL/GenBank/DDBJ whole genome shotgun (WGS) entry which is preliminary data.</text>
</comment>
<dbReference type="Proteomes" id="UP000602395">
    <property type="component" value="Unassembled WGS sequence"/>
</dbReference>
<dbReference type="RefSeq" id="WP_190265663.1">
    <property type="nucleotide sequence ID" value="NZ_BAABAD010000003.1"/>
</dbReference>
<evidence type="ECO:0008006" key="4">
    <source>
        <dbReference type="Google" id="ProtNLM"/>
    </source>
</evidence>
<organism evidence="2 3">
    <name type="scientific">Gordonia hankookensis</name>
    <dbReference type="NCBI Taxonomy" id="589403"/>
    <lineage>
        <taxon>Bacteria</taxon>
        <taxon>Bacillati</taxon>
        <taxon>Actinomycetota</taxon>
        <taxon>Actinomycetes</taxon>
        <taxon>Mycobacteriales</taxon>
        <taxon>Gordoniaceae</taxon>
        <taxon>Gordonia</taxon>
    </lineage>
</organism>
<proteinExistence type="predicted"/>
<sequence length="224" mass="23974">MTYDGRFRLADEVAAILAPLADRAGALPRPAMVIAEVSDVVTESALALDRCAAIIADREIAQRTAHIGPYERRAAARRELVRTRPRITAPPLTPEMVTSGTWIAALTTLAAPLERPLADALAAPVGAIPADSPLPGRRDDGARSDKLVAALRVIDLAAGELASRLDRIESVLRSRAATPPRPLPDVDARADARLREWGVASWTERPGPLGTIDQSRPPSRRESA</sequence>
<reference evidence="2 3" key="1">
    <citation type="submission" date="2020-09" db="EMBL/GenBank/DDBJ databases">
        <title>Novel species in genus Gordonia.</title>
        <authorList>
            <person name="Zhang G."/>
        </authorList>
    </citation>
    <scope>NUCLEOTIDE SEQUENCE [LARGE SCALE GENOMIC DNA]</scope>
    <source>
        <strain evidence="2 3">ON-33</strain>
    </source>
</reference>
<evidence type="ECO:0000313" key="2">
    <source>
        <dbReference type="EMBL" id="MBD1318525.1"/>
    </source>
</evidence>
<protein>
    <recommendedName>
        <fullName evidence="4">DUF222 domain-containing protein</fullName>
    </recommendedName>
</protein>
<dbReference type="EMBL" id="JACWMS010000001">
    <property type="protein sequence ID" value="MBD1318525.1"/>
    <property type="molecule type" value="Genomic_DNA"/>
</dbReference>
<feature type="region of interest" description="Disordered" evidence="1">
    <location>
        <begin position="203"/>
        <end position="224"/>
    </location>
</feature>
<name>A0ABR7W7E5_9ACTN</name>
<evidence type="ECO:0000313" key="3">
    <source>
        <dbReference type="Proteomes" id="UP000602395"/>
    </source>
</evidence>
<keyword evidence="3" id="KW-1185">Reference proteome</keyword>